<proteinExistence type="predicted"/>
<dbReference type="PANTHER" id="PTHR10242:SF4">
    <property type="entry name" value="OS07G0657600 PROTEIN"/>
    <property type="match status" value="1"/>
</dbReference>
<dbReference type="EMBL" id="GHES01043805">
    <property type="protein sequence ID" value="MPA74364.1"/>
    <property type="molecule type" value="Transcribed_RNA"/>
</dbReference>
<reference evidence="1" key="1">
    <citation type="submission" date="2019-08" db="EMBL/GenBank/DDBJ databases">
        <title>Reference gene set and small RNA set construction with multiple tissues from Davidia involucrata Baill.</title>
        <authorList>
            <person name="Yang H."/>
            <person name="Zhou C."/>
            <person name="Li G."/>
            <person name="Wang J."/>
            <person name="Gao P."/>
            <person name="Wang M."/>
            <person name="Wang R."/>
            <person name="Zhao Y."/>
        </authorList>
    </citation>
    <scope>NUCLEOTIDE SEQUENCE</scope>
    <source>
        <tissue evidence="1">Mixed with DoveR01_LX</tissue>
    </source>
</reference>
<protein>
    <recommendedName>
        <fullName evidence="2">HhH-GPD domain-containing protein</fullName>
    </recommendedName>
</protein>
<organism evidence="1">
    <name type="scientific">Davidia involucrata</name>
    <name type="common">Dove tree</name>
    <dbReference type="NCBI Taxonomy" id="16924"/>
    <lineage>
        <taxon>Eukaryota</taxon>
        <taxon>Viridiplantae</taxon>
        <taxon>Streptophyta</taxon>
        <taxon>Embryophyta</taxon>
        <taxon>Tracheophyta</taxon>
        <taxon>Spermatophyta</taxon>
        <taxon>Magnoliopsida</taxon>
        <taxon>eudicotyledons</taxon>
        <taxon>Gunneridae</taxon>
        <taxon>Pentapetalae</taxon>
        <taxon>asterids</taxon>
        <taxon>Cornales</taxon>
        <taxon>Nyssaceae</taxon>
        <taxon>Davidia</taxon>
    </lineage>
</organism>
<dbReference type="InterPro" id="IPR011257">
    <property type="entry name" value="DNA_glycosylase"/>
</dbReference>
<dbReference type="AlphaFoldDB" id="A0A5B7C109"/>
<accession>A0A5B7C109</accession>
<dbReference type="InterPro" id="IPR052054">
    <property type="entry name" value="Oxidative_DNA_repair_enzyme"/>
</dbReference>
<dbReference type="SUPFAM" id="SSF48150">
    <property type="entry name" value="DNA-glycosylase"/>
    <property type="match status" value="1"/>
</dbReference>
<dbReference type="GO" id="GO:0006285">
    <property type="term" value="P:base-excision repair, AP site formation"/>
    <property type="evidence" value="ECO:0007669"/>
    <property type="project" value="TreeGrafter"/>
</dbReference>
<dbReference type="GO" id="GO:0034039">
    <property type="term" value="F:8-oxo-7,8-dihydroguanine DNA N-glycosylase activity"/>
    <property type="evidence" value="ECO:0007669"/>
    <property type="project" value="TreeGrafter"/>
</dbReference>
<sequence>MAMALCELQLELQCRSYGASVSEADNSINSRSSIAETLDFVPKTPAGKESKKKLGVHKSSTNLVSRFLETKVEVEADADVRIDCVEMSECLQGTGKLNTTFPSSTKEKDFYEQCNSCQTSSKIYKAEPCSLSDIQTAEGIELYPYNKIGNFPSPRELASLDEKFLAKRCNLGYRASRILKLAQSVVEGRIQLRQLEEACSEPNLNNYNKLAEQLKEIDGFGPFTCDNVLVCMGFYHVIPTDSETIRHLNQVHSRNSTIQTVQRHVEAIYGKYAPFQFLAYWYAT</sequence>
<gene>
    <name evidence="1" type="ORF">Din_043805</name>
</gene>
<evidence type="ECO:0000313" key="1">
    <source>
        <dbReference type="EMBL" id="MPA74364.1"/>
    </source>
</evidence>
<evidence type="ECO:0008006" key="2">
    <source>
        <dbReference type="Google" id="ProtNLM"/>
    </source>
</evidence>
<dbReference type="GO" id="GO:0005634">
    <property type="term" value="C:nucleus"/>
    <property type="evidence" value="ECO:0007669"/>
    <property type="project" value="TreeGrafter"/>
</dbReference>
<dbReference type="Gene3D" id="1.10.340.30">
    <property type="entry name" value="Hypothetical protein, domain 2"/>
    <property type="match status" value="1"/>
</dbReference>
<name>A0A5B7C109_DAVIN</name>
<dbReference type="PANTHER" id="PTHR10242">
    <property type="entry name" value="8-OXOGUANINE DNA GLYCOSYLASE"/>
    <property type="match status" value="1"/>
</dbReference>